<dbReference type="PRINTS" id="PR01486">
    <property type="entry name" value="PHPHLIPASEA1"/>
</dbReference>
<keyword evidence="15 20" id="KW-0443">Lipid metabolism</keyword>
<dbReference type="GO" id="GO:0009279">
    <property type="term" value="C:cell outer membrane"/>
    <property type="evidence" value="ECO:0007669"/>
    <property type="project" value="UniProtKB-SubCell"/>
</dbReference>
<dbReference type="SUPFAM" id="SSF56931">
    <property type="entry name" value="Outer membrane phospholipase A (OMPLA)"/>
    <property type="match status" value="1"/>
</dbReference>
<dbReference type="Pfam" id="PF02253">
    <property type="entry name" value="PLA1"/>
    <property type="match status" value="1"/>
</dbReference>
<comment type="catalytic activity">
    <reaction evidence="1 20">
        <text>a 1,2-diacyl-sn-glycero-3-phosphocholine + H2O = a 2-acyl-sn-glycero-3-phosphocholine + a fatty acid + H(+)</text>
        <dbReference type="Rhea" id="RHEA:18689"/>
        <dbReference type="ChEBI" id="CHEBI:15377"/>
        <dbReference type="ChEBI" id="CHEBI:15378"/>
        <dbReference type="ChEBI" id="CHEBI:28868"/>
        <dbReference type="ChEBI" id="CHEBI:57643"/>
        <dbReference type="ChEBI" id="CHEBI:57875"/>
        <dbReference type="EC" id="3.1.1.32"/>
    </reaction>
</comment>
<evidence type="ECO:0000256" key="19">
    <source>
        <dbReference type="PIRSR" id="PIRSR603187-2"/>
    </source>
</evidence>
<evidence type="ECO:0000256" key="15">
    <source>
        <dbReference type="ARBA" id="ARBA00023098"/>
    </source>
</evidence>
<dbReference type="GO" id="GO:0005509">
    <property type="term" value="F:calcium ion binding"/>
    <property type="evidence" value="ECO:0007669"/>
    <property type="project" value="TreeGrafter"/>
</dbReference>
<keyword evidence="11 20" id="KW-0732">Signal</keyword>
<dbReference type="RefSeq" id="WP_235615263.1">
    <property type="nucleotide sequence ID" value="NZ_MARB01000023.1"/>
</dbReference>
<comment type="catalytic activity">
    <reaction evidence="2 20">
        <text>a 1,2-diacyl-sn-glycero-3-phosphocholine + H2O = a 1-acyl-sn-glycero-3-phosphocholine + a fatty acid + H(+)</text>
        <dbReference type="Rhea" id="RHEA:15801"/>
        <dbReference type="ChEBI" id="CHEBI:15377"/>
        <dbReference type="ChEBI" id="CHEBI:15378"/>
        <dbReference type="ChEBI" id="CHEBI:28868"/>
        <dbReference type="ChEBI" id="CHEBI:57643"/>
        <dbReference type="ChEBI" id="CHEBI:58168"/>
        <dbReference type="EC" id="3.1.1.4"/>
    </reaction>
</comment>
<evidence type="ECO:0000256" key="13">
    <source>
        <dbReference type="ARBA" id="ARBA00022837"/>
    </source>
</evidence>
<evidence type="ECO:0000256" key="9">
    <source>
        <dbReference type="ARBA" id="ARBA00022692"/>
    </source>
</evidence>
<dbReference type="CDD" id="cd00541">
    <property type="entry name" value="OMPLA"/>
    <property type="match status" value="1"/>
</dbReference>
<evidence type="ECO:0000256" key="11">
    <source>
        <dbReference type="ARBA" id="ARBA00022729"/>
    </source>
</evidence>
<keyword evidence="10 19" id="KW-0479">Metal-binding</keyword>
<dbReference type="InterPro" id="IPR003187">
    <property type="entry name" value="PLipase_A1"/>
</dbReference>
<sequence>MNPKLIRHSLWMVLLAILGPCRVTADPLADYERCIWERLQHADDDMLISELKRLCLKSRDPLERHTASEDGALPPVTEQSISLVEKRISAERKTRSNPFVLSPHKQNYVMLASYNDKPNYEVYNTPPSEFDRVEMKFQLSFKMPVVESLFDSRADLYAAYTNLSFWQAYNRDISSPFRETMHEPELFLVVPNDWSLFGWRNVLQQYGVVHQSNGQGGFLSRSWNRAYANFLFERGNFLVGVKPWYRILEDNDDNPDIDDFLGRYELRGIYKREKQTFSLMLRNLFDGDNRDTMQLDWSFPIHGRWRGYLQYFNGYGESLIDYNAKSHRLGFGLQLTDWL</sequence>
<dbReference type="Proteomes" id="UP000094769">
    <property type="component" value="Unassembled WGS sequence"/>
</dbReference>
<dbReference type="EC" id="3.1.1.32" evidence="5 20"/>
<dbReference type="PANTHER" id="PTHR40457:SF1">
    <property type="entry name" value="PHOSPHOLIPASE A1"/>
    <property type="match status" value="1"/>
</dbReference>
<dbReference type="GO" id="GO:0004623">
    <property type="term" value="F:phospholipase A2 activity"/>
    <property type="evidence" value="ECO:0007669"/>
    <property type="project" value="UniProtKB-EC"/>
</dbReference>
<feature type="active site" description="Proton acceptor" evidence="18">
    <location>
        <position position="210"/>
    </location>
</feature>
<evidence type="ECO:0000256" key="3">
    <source>
        <dbReference type="ARBA" id="ARBA00010525"/>
    </source>
</evidence>
<evidence type="ECO:0000256" key="18">
    <source>
        <dbReference type="PIRSR" id="PIRSR603187-1"/>
    </source>
</evidence>
<protein>
    <recommendedName>
        <fullName evidence="7 20">Phospholipase A1</fullName>
        <ecNumber evidence="5 20">3.1.1.32</ecNumber>
        <ecNumber evidence="6 20">3.1.1.4</ecNumber>
    </recommendedName>
    <alternativeName>
        <fullName evidence="20">Phosphatidylcholine 1-acylhydrolase</fullName>
    </alternativeName>
</protein>
<gene>
    <name evidence="21" type="primary">pldA</name>
    <name evidence="21" type="ORF">CODIS_34200</name>
</gene>
<evidence type="ECO:0000256" key="1">
    <source>
        <dbReference type="ARBA" id="ARBA00000111"/>
    </source>
</evidence>
<evidence type="ECO:0000256" key="6">
    <source>
        <dbReference type="ARBA" id="ARBA00013278"/>
    </source>
</evidence>
<evidence type="ECO:0000256" key="16">
    <source>
        <dbReference type="ARBA" id="ARBA00023136"/>
    </source>
</evidence>
<evidence type="ECO:0000256" key="4">
    <source>
        <dbReference type="ARBA" id="ARBA00011702"/>
    </source>
</evidence>
<evidence type="ECO:0000256" key="20">
    <source>
        <dbReference type="RuleBase" id="RU366027"/>
    </source>
</evidence>
<keyword evidence="22" id="KW-1185">Reference proteome</keyword>
<comment type="caution">
    <text evidence="21">The sequence shown here is derived from an EMBL/GenBank/DDBJ whole genome shotgun (WGS) entry which is preliminary data.</text>
</comment>
<dbReference type="GO" id="GO:0016042">
    <property type="term" value="P:lipid catabolic process"/>
    <property type="evidence" value="ECO:0007669"/>
    <property type="project" value="UniProtKB-KW"/>
</dbReference>
<keyword evidence="17 20" id="KW-0998">Cell outer membrane</keyword>
<dbReference type="GO" id="GO:0008970">
    <property type="term" value="F:phospholipase A1 activity"/>
    <property type="evidence" value="ECO:0007669"/>
    <property type="project" value="UniProtKB-EC"/>
</dbReference>
<feature type="binding site" description="in dimeric form" evidence="19">
    <location>
        <position position="220"/>
    </location>
    <ligand>
        <name>Ca(2+)</name>
        <dbReference type="ChEBI" id="CHEBI:29108"/>
        <label>1</label>
    </ligand>
</feature>
<evidence type="ECO:0000256" key="12">
    <source>
        <dbReference type="ARBA" id="ARBA00022801"/>
    </source>
</evidence>
<feature type="chain" id="PRO_5031605210" description="Phospholipase A1" evidence="20">
    <location>
        <begin position="26"/>
        <end position="339"/>
    </location>
</feature>
<keyword evidence="9" id="KW-0812">Transmembrane</keyword>
<dbReference type="EC" id="3.1.1.4" evidence="6 20"/>
<evidence type="ECO:0000256" key="17">
    <source>
        <dbReference type="ARBA" id="ARBA00023237"/>
    </source>
</evidence>
<keyword evidence="12 20" id="KW-0378">Hydrolase</keyword>
<feature type="active site" description="Nucleophile" evidence="18">
    <location>
        <position position="212"/>
    </location>
</feature>
<comment type="function">
    <text evidence="20">Hydrolysis of phosphatidylcholine with phospholipase A2 (EC 3.1.1.4) and phospholipase A1 (EC 3.1.1.32) activities.</text>
</comment>
<feature type="binding site" description="in dimeric form" evidence="19">
    <location>
        <position position="174"/>
    </location>
    <ligand>
        <name>Ca(2+)</name>
        <dbReference type="ChEBI" id="CHEBI:29108"/>
        <label>1</label>
    </ligand>
</feature>
<comment type="similarity">
    <text evidence="3 20">Belongs to the phospholipase A1 family.</text>
</comment>
<evidence type="ECO:0000256" key="2">
    <source>
        <dbReference type="ARBA" id="ARBA00001604"/>
    </source>
</evidence>
<keyword evidence="16" id="KW-0472">Membrane</keyword>
<comment type="subunit">
    <text evidence="4 20">Homodimer; dimerization is reversible, and the dimeric form is the active one.</text>
</comment>
<feature type="signal peptide" evidence="20">
    <location>
        <begin position="1"/>
        <end position="25"/>
    </location>
</feature>
<dbReference type="AlphaFoldDB" id="A0A7Z0VJ24"/>
<evidence type="ECO:0000256" key="5">
    <source>
        <dbReference type="ARBA" id="ARBA00013179"/>
    </source>
</evidence>
<evidence type="ECO:0000256" key="8">
    <source>
        <dbReference type="ARBA" id="ARBA00022452"/>
    </source>
</evidence>
<accession>A0A7Z0VJ24</accession>
<keyword evidence="14 20" id="KW-0442">Lipid degradation</keyword>
<dbReference type="EMBL" id="MARB01000023">
    <property type="protein sequence ID" value="ODJ86360.1"/>
    <property type="molecule type" value="Genomic_DNA"/>
</dbReference>
<reference evidence="21 22" key="1">
    <citation type="submission" date="2016-06" db="EMBL/GenBank/DDBJ databases">
        <title>Genome sequence of endosymbiont of Candidatus Endolucinida thiodiazotropha.</title>
        <authorList>
            <person name="Poehlein A."/>
            <person name="Koenig S."/>
            <person name="Heiden S.E."/>
            <person name="Thuermer A."/>
            <person name="Voget S."/>
            <person name="Daniel R."/>
            <person name="Markert S."/>
            <person name="Gros O."/>
            <person name="Schweder T."/>
        </authorList>
    </citation>
    <scope>NUCLEOTIDE SEQUENCE [LARGE SCALE GENOMIC DNA]</scope>
    <source>
        <strain evidence="21 22">COS</strain>
    </source>
</reference>
<dbReference type="PANTHER" id="PTHR40457">
    <property type="entry name" value="PHOSPHOLIPASE A1"/>
    <property type="match status" value="1"/>
</dbReference>
<evidence type="ECO:0000256" key="10">
    <source>
        <dbReference type="ARBA" id="ARBA00022723"/>
    </source>
</evidence>
<evidence type="ECO:0000256" key="14">
    <source>
        <dbReference type="ARBA" id="ARBA00022963"/>
    </source>
</evidence>
<evidence type="ECO:0000313" key="22">
    <source>
        <dbReference type="Proteomes" id="UP000094769"/>
    </source>
</evidence>
<comment type="cofactor">
    <cofactor evidence="20">
        <name>Ca(2+)</name>
        <dbReference type="ChEBI" id="CHEBI:29108"/>
    </cofactor>
    <text evidence="20">Binds 1 Ca(2+) ion per monomer. In the dimeric form the Ca(2+) is bound by different amino acids with binding of each Ca(2+) shared with ligands coming from each monomer. The Ca(2+) ion may have a role in catalysis.</text>
</comment>
<keyword evidence="8" id="KW-1134">Transmembrane beta strand</keyword>
<organism evidence="21 22">
    <name type="scientific">Candidatus Thiodiazotropha endolucinida</name>
    <dbReference type="NCBI Taxonomy" id="1655433"/>
    <lineage>
        <taxon>Bacteria</taxon>
        <taxon>Pseudomonadati</taxon>
        <taxon>Pseudomonadota</taxon>
        <taxon>Gammaproteobacteria</taxon>
        <taxon>Chromatiales</taxon>
        <taxon>Sedimenticolaceae</taxon>
        <taxon>Candidatus Thiodiazotropha</taxon>
    </lineage>
</organism>
<dbReference type="InterPro" id="IPR036541">
    <property type="entry name" value="PLipase_A1_sf"/>
</dbReference>
<proteinExistence type="inferred from homology"/>
<evidence type="ECO:0000256" key="7">
    <source>
        <dbReference type="ARBA" id="ARBA00021726"/>
    </source>
</evidence>
<keyword evidence="13 19" id="KW-0106">Calcium</keyword>
<name>A0A7Z0VJ24_9GAMM</name>
<dbReference type="Gene3D" id="2.40.230.10">
    <property type="entry name" value="Phospholipase A1"/>
    <property type="match status" value="1"/>
</dbReference>
<feature type="binding site" description="in dimeric form" evidence="19">
    <location>
        <position position="253"/>
    </location>
    <ligand>
        <name>Ca(2+)</name>
        <dbReference type="ChEBI" id="CHEBI:29108"/>
        <label>1</label>
    </ligand>
</feature>
<comment type="subcellular location">
    <subcellularLocation>
        <location evidence="20">Cell outer membrane</location>
        <topology evidence="20">Multi-pass membrane protein</topology>
    </subcellularLocation>
    <text evidence="20">One of the very few enzymes located there.</text>
</comment>
<evidence type="ECO:0000313" key="21">
    <source>
        <dbReference type="EMBL" id="ODJ86360.1"/>
    </source>
</evidence>